<reference evidence="2" key="1">
    <citation type="submission" date="2023-03" db="EMBL/GenBank/DDBJ databases">
        <title>Electrophorus voltai genome.</title>
        <authorList>
            <person name="Bian C."/>
        </authorList>
    </citation>
    <scope>NUCLEOTIDE SEQUENCE</scope>
    <source>
        <strain evidence="2">CB-2022</strain>
        <tissue evidence="2">Muscle</tissue>
    </source>
</reference>
<dbReference type="Pfam" id="PF14843">
    <property type="entry name" value="GF_recep_IV"/>
    <property type="match status" value="1"/>
</dbReference>
<dbReference type="InterPro" id="IPR032778">
    <property type="entry name" value="GF_recep_IV"/>
</dbReference>
<dbReference type="Proteomes" id="UP001239994">
    <property type="component" value="Unassembled WGS sequence"/>
</dbReference>
<keyword evidence="3" id="KW-1185">Reference proteome</keyword>
<proteinExistence type="predicted"/>
<organism evidence="2 3">
    <name type="scientific">Electrophorus voltai</name>
    <dbReference type="NCBI Taxonomy" id="2609070"/>
    <lineage>
        <taxon>Eukaryota</taxon>
        <taxon>Metazoa</taxon>
        <taxon>Chordata</taxon>
        <taxon>Craniata</taxon>
        <taxon>Vertebrata</taxon>
        <taxon>Euteleostomi</taxon>
        <taxon>Actinopterygii</taxon>
        <taxon>Neopterygii</taxon>
        <taxon>Teleostei</taxon>
        <taxon>Ostariophysi</taxon>
        <taxon>Gymnotiformes</taxon>
        <taxon>Gymnotoidei</taxon>
        <taxon>Gymnotidae</taxon>
        <taxon>Electrophorus</taxon>
    </lineage>
</organism>
<dbReference type="FunFam" id="2.10.220.10:FF:000002">
    <property type="entry name" value="Receptor protein-tyrosine kinase"/>
    <property type="match status" value="1"/>
</dbReference>
<gene>
    <name evidence="2" type="ORF">P4O66_002506</name>
</gene>
<dbReference type="SUPFAM" id="SSF57184">
    <property type="entry name" value="Growth factor receptor domain"/>
    <property type="match status" value="1"/>
</dbReference>
<name>A0AAD9DNY2_9TELE</name>
<feature type="domain" description="Growth factor receptor" evidence="1">
    <location>
        <begin position="2"/>
        <end position="73"/>
    </location>
</feature>
<dbReference type="EMBL" id="JAROKS010000022">
    <property type="protein sequence ID" value="KAK1788686.1"/>
    <property type="molecule type" value="Genomic_DNA"/>
</dbReference>
<sequence length="92" mass="10162">MICDRLCSDAGCWGPGPDQCLYCRFFTRGRTCVESCNLHQGELREFANASMCLECDSQCERAEDSGLTCTGPVCEGHNLSNLHTCGNRKHIV</sequence>
<accession>A0AAD9DNY2</accession>
<protein>
    <recommendedName>
        <fullName evidence="1">Growth factor receptor domain-containing protein</fullName>
    </recommendedName>
</protein>
<evidence type="ECO:0000313" key="2">
    <source>
        <dbReference type="EMBL" id="KAK1788686.1"/>
    </source>
</evidence>
<evidence type="ECO:0000259" key="1">
    <source>
        <dbReference type="Pfam" id="PF14843"/>
    </source>
</evidence>
<comment type="caution">
    <text evidence="2">The sequence shown here is derived from an EMBL/GenBank/DDBJ whole genome shotgun (WGS) entry which is preliminary data.</text>
</comment>
<dbReference type="InterPro" id="IPR009030">
    <property type="entry name" value="Growth_fac_rcpt_cys_sf"/>
</dbReference>
<evidence type="ECO:0000313" key="3">
    <source>
        <dbReference type="Proteomes" id="UP001239994"/>
    </source>
</evidence>
<dbReference type="Gene3D" id="2.10.220.10">
    <property type="entry name" value="Hormone Receptor, Insulin-like Growth Factor Receptor 1, Chain A, domain 2"/>
    <property type="match status" value="1"/>
</dbReference>
<dbReference type="AlphaFoldDB" id="A0AAD9DNY2"/>